<comment type="caution">
    <text evidence="2">The sequence shown here is derived from an EMBL/GenBank/DDBJ whole genome shotgun (WGS) entry which is preliminary data.</text>
</comment>
<protein>
    <recommendedName>
        <fullName evidence="1">GPI inositol-deacylase winged helix domain-containing protein</fullName>
    </recommendedName>
</protein>
<dbReference type="Gene3D" id="1.20.5.340">
    <property type="match status" value="3"/>
</dbReference>
<dbReference type="InterPro" id="IPR054471">
    <property type="entry name" value="GPIID_WHD"/>
</dbReference>
<name>A0AAN6XSB1_9PEZI</name>
<dbReference type="InterPro" id="IPR036770">
    <property type="entry name" value="Ankyrin_rpt-contain_sf"/>
</dbReference>
<organism evidence="2 3">
    <name type="scientific">Rhypophila decipiens</name>
    <dbReference type="NCBI Taxonomy" id="261697"/>
    <lineage>
        <taxon>Eukaryota</taxon>
        <taxon>Fungi</taxon>
        <taxon>Dikarya</taxon>
        <taxon>Ascomycota</taxon>
        <taxon>Pezizomycotina</taxon>
        <taxon>Sordariomycetes</taxon>
        <taxon>Sordariomycetidae</taxon>
        <taxon>Sordariales</taxon>
        <taxon>Naviculisporaceae</taxon>
        <taxon>Rhypophila</taxon>
    </lineage>
</organism>
<evidence type="ECO:0000313" key="3">
    <source>
        <dbReference type="Proteomes" id="UP001301769"/>
    </source>
</evidence>
<dbReference type="PANTHER" id="PTHR10039">
    <property type="entry name" value="AMELOGENIN"/>
    <property type="match status" value="1"/>
</dbReference>
<evidence type="ECO:0000259" key="1">
    <source>
        <dbReference type="Pfam" id="PF22939"/>
    </source>
</evidence>
<proteinExistence type="predicted"/>
<feature type="domain" description="GPI inositol-deacylase winged helix" evidence="1">
    <location>
        <begin position="2"/>
        <end position="77"/>
    </location>
</feature>
<gene>
    <name evidence="2" type="ORF">QBC37DRAFT_182281</name>
</gene>
<dbReference type="PANTHER" id="PTHR10039:SF14">
    <property type="entry name" value="NACHT DOMAIN-CONTAINING PROTEIN"/>
    <property type="match status" value="1"/>
</dbReference>
<dbReference type="Pfam" id="PF22939">
    <property type="entry name" value="WHD_GPIID"/>
    <property type="match status" value="1"/>
</dbReference>
<evidence type="ECO:0000313" key="2">
    <source>
        <dbReference type="EMBL" id="KAK4205829.1"/>
    </source>
</evidence>
<feature type="non-terminal residue" evidence="2">
    <location>
        <position position="391"/>
    </location>
</feature>
<dbReference type="EMBL" id="MU858773">
    <property type="protein sequence ID" value="KAK4205829.1"/>
    <property type="molecule type" value="Genomic_DNA"/>
</dbReference>
<accession>A0AAN6XSB1</accession>
<dbReference type="AlphaFoldDB" id="A0AAN6XSB1"/>
<dbReference type="InterPro" id="IPR055530">
    <property type="entry name" value="DUF7104"/>
</dbReference>
<keyword evidence="3" id="KW-1185">Reference proteome</keyword>
<reference evidence="2" key="2">
    <citation type="submission" date="2023-05" db="EMBL/GenBank/DDBJ databases">
        <authorList>
            <consortium name="Lawrence Berkeley National Laboratory"/>
            <person name="Steindorff A."/>
            <person name="Hensen N."/>
            <person name="Bonometti L."/>
            <person name="Westerberg I."/>
            <person name="Brannstrom I.O."/>
            <person name="Guillou S."/>
            <person name="Cros-Aarteil S."/>
            <person name="Calhoun S."/>
            <person name="Haridas S."/>
            <person name="Kuo A."/>
            <person name="Mondo S."/>
            <person name="Pangilinan J."/>
            <person name="Riley R."/>
            <person name="Labutti K."/>
            <person name="Andreopoulos B."/>
            <person name="Lipzen A."/>
            <person name="Chen C."/>
            <person name="Yanf M."/>
            <person name="Daum C."/>
            <person name="Ng V."/>
            <person name="Clum A."/>
            <person name="Ohm R."/>
            <person name="Martin F."/>
            <person name="Silar P."/>
            <person name="Natvig D."/>
            <person name="Lalanne C."/>
            <person name="Gautier V."/>
            <person name="Ament-Velasquez S.L."/>
            <person name="Kruys A."/>
            <person name="Hutchinson M.I."/>
            <person name="Powell A.J."/>
            <person name="Barry K."/>
            <person name="Miller A.N."/>
            <person name="Grigoriev I.V."/>
            <person name="Debuchy R."/>
            <person name="Gladieux P."/>
            <person name="Thoren M.H."/>
            <person name="Johannesson H."/>
        </authorList>
    </citation>
    <scope>NUCLEOTIDE SEQUENCE</scope>
    <source>
        <strain evidence="2">PSN293</strain>
    </source>
</reference>
<sequence>MAAARPLTLDETNIALTLALGKQPFTSEATLGRALWPTDNFRSIITNLCGLFISVHDSKLSFIHQTAREFLMHKERQGTWQGRLNLSRAHSLLSRSCLQYLLLLDINSAAKNEDHPFLSYAASNWAFHFRSQDTEPSEKDGKDARQLCRVSGPRAQLWCQFLEREDWNLQRENWASWSDLTFASYLGLATITNDILTNEQIDVNAKGGHYRTAIYAAVSRGYLNVIRVLLEPSHKVKITEEVVKAAAENQYNGKEIMALLLDQRGTEVRITEEVVKAAARNNNREMMALLLDQRGTEFRITEEVVKMIAGTFDKEMMALLLDQRGTEVKITEEVVKAAARNNNREMMALLLDRRGTEFRITEEVVKMIAGTFDKEMMALLLDQRGTEVKIT</sequence>
<dbReference type="SUPFAM" id="SSF48403">
    <property type="entry name" value="Ankyrin repeat"/>
    <property type="match status" value="1"/>
</dbReference>
<dbReference type="Proteomes" id="UP001301769">
    <property type="component" value="Unassembled WGS sequence"/>
</dbReference>
<dbReference type="Pfam" id="PF23397">
    <property type="entry name" value="DUF7104"/>
    <property type="match status" value="6"/>
</dbReference>
<reference evidence="2" key="1">
    <citation type="journal article" date="2023" name="Mol. Phylogenet. Evol.">
        <title>Genome-scale phylogeny and comparative genomics of the fungal order Sordariales.</title>
        <authorList>
            <person name="Hensen N."/>
            <person name="Bonometti L."/>
            <person name="Westerberg I."/>
            <person name="Brannstrom I.O."/>
            <person name="Guillou S."/>
            <person name="Cros-Aarteil S."/>
            <person name="Calhoun S."/>
            <person name="Haridas S."/>
            <person name="Kuo A."/>
            <person name="Mondo S."/>
            <person name="Pangilinan J."/>
            <person name="Riley R."/>
            <person name="LaButti K."/>
            <person name="Andreopoulos B."/>
            <person name="Lipzen A."/>
            <person name="Chen C."/>
            <person name="Yan M."/>
            <person name="Daum C."/>
            <person name="Ng V."/>
            <person name="Clum A."/>
            <person name="Steindorff A."/>
            <person name="Ohm R.A."/>
            <person name="Martin F."/>
            <person name="Silar P."/>
            <person name="Natvig D.O."/>
            <person name="Lalanne C."/>
            <person name="Gautier V."/>
            <person name="Ament-Velasquez S.L."/>
            <person name="Kruys A."/>
            <person name="Hutchinson M.I."/>
            <person name="Powell A.J."/>
            <person name="Barry K."/>
            <person name="Miller A.N."/>
            <person name="Grigoriev I.V."/>
            <person name="Debuchy R."/>
            <person name="Gladieux P."/>
            <person name="Hiltunen Thoren M."/>
            <person name="Johannesson H."/>
        </authorList>
    </citation>
    <scope>NUCLEOTIDE SEQUENCE</scope>
    <source>
        <strain evidence="2">PSN293</strain>
    </source>
</reference>